<protein>
    <submittedName>
        <fullName evidence="4">Glyoxal oxidase N-terminus</fullName>
    </submittedName>
</protein>
<dbReference type="Proteomes" id="UP000199207">
    <property type="component" value="Unassembled WGS sequence"/>
</dbReference>
<keyword evidence="5" id="KW-1185">Reference proteome</keyword>
<evidence type="ECO:0000256" key="2">
    <source>
        <dbReference type="SAM" id="SignalP"/>
    </source>
</evidence>
<dbReference type="SUPFAM" id="SSF50965">
    <property type="entry name" value="Galactose oxidase, central domain"/>
    <property type="match status" value="1"/>
</dbReference>
<dbReference type="STRING" id="910347.SAMN05421773_102281"/>
<dbReference type="InterPro" id="IPR011043">
    <property type="entry name" value="Gal_Oxase/kelch_b-propeller"/>
</dbReference>
<dbReference type="InterPro" id="IPR006311">
    <property type="entry name" value="TAT_signal"/>
</dbReference>
<dbReference type="Gene3D" id="2.130.10.80">
    <property type="entry name" value="Galactose oxidase/kelch, beta-propeller"/>
    <property type="match status" value="1"/>
</dbReference>
<evidence type="ECO:0000313" key="4">
    <source>
        <dbReference type="EMBL" id="SFC19814.1"/>
    </source>
</evidence>
<dbReference type="RefSeq" id="WP_093837585.1">
    <property type="nucleotide sequence ID" value="NZ_FOLM01000002.1"/>
</dbReference>
<proteinExistence type="predicted"/>
<keyword evidence="2" id="KW-0732">Signal</keyword>
<dbReference type="EMBL" id="FOLM01000002">
    <property type="protein sequence ID" value="SFC19814.1"/>
    <property type="molecule type" value="Genomic_DNA"/>
</dbReference>
<evidence type="ECO:0000256" key="1">
    <source>
        <dbReference type="SAM" id="MobiDB-lite"/>
    </source>
</evidence>
<dbReference type="PROSITE" id="PS51318">
    <property type="entry name" value="TAT"/>
    <property type="match status" value="1"/>
</dbReference>
<organism evidence="4 5">
    <name type="scientific">Streptomyces aidingensis</name>
    <dbReference type="NCBI Taxonomy" id="910347"/>
    <lineage>
        <taxon>Bacteria</taxon>
        <taxon>Bacillati</taxon>
        <taxon>Actinomycetota</taxon>
        <taxon>Actinomycetes</taxon>
        <taxon>Kitasatosporales</taxon>
        <taxon>Streptomycetaceae</taxon>
        <taxon>Streptomyces</taxon>
    </lineage>
</organism>
<dbReference type="InterPro" id="IPR037293">
    <property type="entry name" value="Gal_Oxidase_central_sf"/>
</dbReference>
<accession>A0A1I1H773</accession>
<dbReference type="InterPro" id="IPR013783">
    <property type="entry name" value="Ig-like_fold"/>
</dbReference>
<dbReference type="Pfam" id="PF09118">
    <property type="entry name" value="GO-like_E_set"/>
    <property type="match status" value="1"/>
</dbReference>
<feature type="chain" id="PRO_5011469500" evidence="2">
    <location>
        <begin position="41"/>
        <end position="853"/>
    </location>
</feature>
<dbReference type="SUPFAM" id="SSF81296">
    <property type="entry name" value="E set domains"/>
    <property type="match status" value="1"/>
</dbReference>
<reference evidence="4 5" key="1">
    <citation type="submission" date="2016-10" db="EMBL/GenBank/DDBJ databases">
        <authorList>
            <person name="de Groot N.N."/>
        </authorList>
    </citation>
    <scope>NUCLEOTIDE SEQUENCE [LARGE SCALE GENOMIC DNA]</scope>
    <source>
        <strain evidence="4 5">CGMCC 4.5739</strain>
    </source>
</reference>
<dbReference type="Gene3D" id="2.60.40.10">
    <property type="entry name" value="Immunoglobulins"/>
    <property type="match status" value="1"/>
</dbReference>
<dbReference type="OrthoDB" id="601499at2"/>
<feature type="compositionally biased region" description="Low complexity" evidence="1">
    <location>
        <begin position="726"/>
        <end position="742"/>
    </location>
</feature>
<dbReference type="InterPro" id="IPR014756">
    <property type="entry name" value="Ig_E-set"/>
</dbReference>
<dbReference type="InterPro" id="IPR015202">
    <property type="entry name" value="GO-like_E_set"/>
</dbReference>
<gene>
    <name evidence="4" type="ORF">SAMN05421773_102281</name>
</gene>
<feature type="signal peptide" evidence="2">
    <location>
        <begin position="1"/>
        <end position="40"/>
    </location>
</feature>
<dbReference type="GO" id="GO:0005975">
    <property type="term" value="P:carbohydrate metabolic process"/>
    <property type="evidence" value="ECO:0007669"/>
    <property type="project" value="UniProtKB-ARBA"/>
</dbReference>
<feature type="domain" description="Galactose oxidase-like Early set" evidence="3">
    <location>
        <begin position="608"/>
        <end position="700"/>
    </location>
</feature>
<dbReference type="CDD" id="cd02851">
    <property type="entry name" value="E_set_GO_C"/>
    <property type="match status" value="1"/>
</dbReference>
<feature type="region of interest" description="Disordered" evidence="1">
    <location>
        <begin position="726"/>
        <end position="745"/>
    </location>
</feature>
<name>A0A1I1H773_9ACTN</name>
<dbReference type="Gene3D" id="2.60.120.260">
    <property type="entry name" value="Galactose-binding domain-like"/>
    <property type="match status" value="1"/>
</dbReference>
<evidence type="ECO:0000313" key="5">
    <source>
        <dbReference type="Proteomes" id="UP000199207"/>
    </source>
</evidence>
<dbReference type="PANTHER" id="PTHR32208">
    <property type="entry name" value="SECRETED PROTEIN-RELATED"/>
    <property type="match status" value="1"/>
</dbReference>
<sequence>MPAPPSVSTAPRGRRRRSALLTLALLLPAVLLSAAPRAAADPNLVTNPGFETAGSGDMPYCWSRSGWGDNEFVIQPTTDAHGGSTAMEVTLTERLEGDRKALITESAECAPFVEEGHQYDLSLWYKATTGSNSVTIFRHDTTLGWQYWTDVQTLGPAAAYTYTEVRTPEIPPGTDRIAWGVSLYAVGTLITDDYSMVDATVPDPGPVCTGTQAECEDGAWEVLPTENPVRSMHSVVLHNGKVLLIAGSGNSEELFAAGTFTSAVYDPADGSYTVIPTPDDMFCAGHVQLADGRVLVMSGNLAYPDAEGTHGYEGYKDSYIFDPATETYTKTNDMNDGHWYPSATILGNGDVLSFGGLREDSTGSVTAELWSHEQQQWLPTWQVNQTWSFWGLYPSMILMQDGRLFYSGSHVFGNGTPGTGASIYDYGANTITEVPGLQNKDERDQSASVLLPPAQDQKVITMGGGNIDTNPDANRLTDIIDLTQPDPAYEPGPLLPQGTVDLGDGPVPQTGDQGKMYVSAVLLPDGTVLETGGGLHNRADPVYESSIFDPVTETFDPVAPNPEAYGYHSSAFLLPDGRVMATGDNPGDGSWNHNVSIYSPPYLFRGDRPQITSVAATEWDYGSTQQITVDSPIVKAELIRPAAVTHSSDPNQRFVDLPLTVNGSTIDLNVTSNPNLAPPGWYMLFAVNADGVPSIAEWVHLGVPESGTMLSATTTGHDHGAMTLSGTEDSLSTLSTGTTGTTASPEEDLVPAVQDFAGSLTGEVRGPEKRRESEPVDVRIAGCERAYGAADVCVPTAFPPKVADTTRGRCAWLRQHDFGRLELNGTEDPLRLDRNGDGLACGKGDVPKRYRLT</sequence>
<dbReference type="AlphaFoldDB" id="A0A1I1H773"/>
<dbReference type="PANTHER" id="PTHR32208:SF21">
    <property type="entry name" value="LOW QUALITY PROTEIN: ALDEHYDE OXIDASE GLOX-LIKE"/>
    <property type="match status" value="1"/>
</dbReference>
<evidence type="ECO:0000259" key="3">
    <source>
        <dbReference type="Pfam" id="PF09118"/>
    </source>
</evidence>